<dbReference type="OrthoDB" id="202470at2759"/>
<dbReference type="EMBL" id="VJMH01006980">
    <property type="protein sequence ID" value="KAF0686644.1"/>
    <property type="molecule type" value="Genomic_DNA"/>
</dbReference>
<evidence type="ECO:0000313" key="8">
    <source>
        <dbReference type="EMBL" id="KAF0686644.1"/>
    </source>
</evidence>
<dbReference type="Pfam" id="PF01370">
    <property type="entry name" value="Epimerase"/>
    <property type="match status" value="1"/>
</dbReference>
<organism evidence="9 10">
    <name type="scientific">Aphanomyces stellatus</name>
    <dbReference type="NCBI Taxonomy" id="120398"/>
    <lineage>
        <taxon>Eukaryota</taxon>
        <taxon>Sar</taxon>
        <taxon>Stramenopiles</taxon>
        <taxon>Oomycota</taxon>
        <taxon>Saprolegniomycetes</taxon>
        <taxon>Saprolegniales</taxon>
        <taxon>Verrucalvaceae</taxon>
        <taxon>Aphanomyces</taxon>
    </lineage>
</organism>
<dbReference type="GO" id="GO:0050577">
    <property type="term" value="F:GDP-L-fucose synthase activity"/>
    <property type="evidence" value="ECO:0007669"/>
    <property type="project" value="UniProtKB-EC"/>
</dbReference>
<evidence type="ECO:0000256" key="1">
    <source>
        <dbReference type="ARBA" id="ARBA00004883"/>
    </source>
</evidence>
<protein>
    <recommendedName>
        <fullName evidence="3">GDP-L-fucose synthase</fullName>
        <ecNumber evidence="3">1.1.1.271</ecNumber>
    </recommendedName>
</protein>
<dbReference type="CDD" id="cd05239">
    <property type="entry name" value="GDP_FS_SDR_e"/>
    <property type="match status" value="1"/>
</dbReference>
<dbReference type="PANTHER" id="PTHR43238">
    <property type="entry name" value="GDP-L-FUCOSE SYNTHASE"/>
    <property type="match status" value="1"/>
</dbReference>
<evidence type="ECO:0000313" key="10">
    <source>
        <dbReference type="Proteomes" id="UP000332933"/>
    </source>
</evidence>
<reference evidence="8" key="2">
    <citation type="submission" date="2019-06" db="EMBL/GenBank/DDBJ databases">
        <title>Genomics analysis of Aphanomyces spp. identifies a new class of oomycete effector associated with host adaptation.</title>
        <authorList>
            <person name="Gaulin E."/>
        </authorList>
    </citation>
    <scope>NUCLEOTIDE SEQUENCE</scope>
    <source>
        <strain evidence="8">CBS 578.67</strain>
    </source>
</reference>
<dbReference type="Proteomes" id="UP000332933">
    <property type="component" value="Unassembled WGS sequence"/>
</dbReference>
<dbReference type="SUPFAM" id="SSF51735">
    <property type="entry name" value="NAD(P)-binding Rossmann-fold domains"/>
    <property type="match status" value="1"/>
</dbReference>
<dbReference type="HAMAP" id="MF_00956">
    <property type="entry name" value="GDP_fucose_synth"/>
    <property type="match status" value="1"/>
</dbReference>
<keyword evidence="4" id="KW-0521">NADP</keyword>
<accession>A0A485LIH9</accession>
<proteinExistence type="inferred from homology"/>
<name>A0A485LIH9_9STRA</name>
<keyword evidence="5" id="KW-0560">Oxidoreductase</keyword>
<dbReference type="Gene3D" id="3.90.25.10">
    <property type="entry name" value="UDP-galactose 4-epimerase, domain 1"/>
    <property type="match status" value="1"/>
</dbReference>
<feature type="domain" description="NAD-dependent epimerase/dehydratase" evidence="7">
    <location>
        <begin position="4"/>
        <end position="227"/>
    </location>
</feature>
<evidence type="ECO:0000256" key="6">
    <source>
        <dbReference type="ARBA" id="ARBA00023235"/>
    </source>
</evidence>
<sequence>MSVILVTGGSGLVGRAVHAALQAHPKEETWIFASSQDADLTDLGATRQLFLRHRPTHVLHLAARVGGLFRQLQAPVEFYRANAAMNDNVLACAHEYGVKKVVSCLSTCIFPDKTTYPINESMLHDGPPHPSNLGYAIAKRNIDILNQCYARQYGATFTSVIPTNVYGPHDNFNLNDAHVIPALIHKCFLAKQAGTPFVVGGSGQPLRQFIYSADLARLLIWAIRTYTDIAPLILSADQEVSIADVAAAIAAAMDFRGDVVWDTTQPDGQFKKTASNAKLRQLVDDDQLLQFTTLEDGIAATVSWFTSTYPNCRI</sequence>
<evidence type="ECO:0000256" key="2">
    <source>
        <dbReference type="ARBA" id="ARBA00005959"/>
    </source>
</evidence>
<dbReference type="InterPro" id="IPR001509">
    <property type="entry name" value="Epimerase_deHydtase"/>
</dbReference>
<dbReference type="InterPro" id="IPR036291">
    <property type="entry name" value="NAD(P)-bd_dom_sf"/>
</dbReference>
<dbReference type="InterPro" id="IPR028614">
    <property type="entry name" value="GDP_fucose/colitose_synth"/>
</dbReference>
<evidence type="ECO:0000256" key="5">
    <source>
        <dbReference type="ARBA" id="ARBA00023002"/>
    </source>
</evidence>
<dbReference type="EC" id="1.1.1.271" evidence="3"/>
<dbReference type="EMBL" id="CAADRA010007006">
    <property type="protein sequence ID" value="VFT98238.1"/>
    <property type="molecule type" value="Genomic_DNA"/>
</dbReference>
<gene>
    <name evidence="9" type="primary">Aste57867_21568</name>
    <name evidence="8" type="ORF">As57867_021499</name>
    <name evidence="9" type="ORF">ASTE57867_21568</name>
</gene>
<dbReference type="GO" id="GO:0016853">
    <property type="term" value="F:isomerase activity"/>
    <property type="evidence" value="ECO:0007669"/>
    <property type="project" value="UniProtKB-KW"/>
</dbReference>
<comment type="pathway">
    <text evidence="1">Nucleotide-sugar biosynthesis; GDP-L-fucose biosynthesis via de novo pathway; GDP-L-fucose from GDP-alpha-D-mannose: step 2/2.</text>
</comment>
<dbReference type="PANTHER" id="PTHR43238:SF1">
    <property type="entry name" value="GDP-L-FUCOSE SYNTHASE"/>
    <property type="match status" value="1"/>
</dbReference>
<reference evidence="9 10" key="1">
    <citation type="submission" date="2019-03" db="EMBL/GenBank/DDBJ databases">
        <authorList>
            <person name="Gaulin E."/>
            <person name="Dumas B."/>
        </authorList>
    </citation>
    <scope>NUCLEOTIDE SEQUENCE [LARGE SCALE GENOMIC DNA]</scope>
    <source>
        <strain evidence="9">CBS 568.67</strain>
    </source>
</reference>
<dbReference type="AlphaFoldDB" id="A0A485LIH9"/>
<dbReference type="UniPathway" id="UPA00128">
    <property type="reaction ID" value="UER00191"/>
</dbReference>
<evidence type="ECO:0000256" key="4">
    <source>
        <dbReference type="ARBA" id="ARBA00022857"/>
    </source>
</evidence>
<evidence type="ECO:0000259" key="7">
    <source>
        <dbReference type="Pfam" id="PF01370"/>
    </source>
</evidence>
<comment type="similarity">
    <text evidence="2">Belongs to the NAD(P)-dependent epimerase/dehydratase family. Fucose synthase subfamily.</text>
</comment>
<dbReference type="GO" id="GO:0042351">
    <property type="term" value="P:'de novo' GDP-L-fucose biosynthetic process"/>
    <property type="evidence" value="ECO:0007669"/>
    <property type="project" value="UniProtKB-UniPathway"/>
</dbReference>
<keyword evidence="10" id="KW-1185">Reference proteome</keyword>
<keyword evidence="6" id="KW-0413">Isomerase</keyword>
<evidence type="ECO:0000313" key="9">
    <source>
        <dbReference type="EMBL" id="VFT98238.1"/>
    </source>
</evidence>
<dbReference type="Gene3D" id="3.40.50.720">
    <property type="entry name" value="NAD(P)-binding Rossmann-like Domain"/>
    <property type="match status" value="1"/>
</dbReference>
<evidence type="ECO:0000256" key="3">
    <source>
        <dbReference type="ARBA" id="ARBA00012371"/>
    </source>
</evidence>